<feature type="transmembrane region" description="Helical" evidence="6">
    <location>
        <begin position="92"/>
        <end position="115"/>
    </location>
</feature>
<dbReference type="GO" id="GO:0004888">
    <property type="term" value="F:transmembrane signaling receptor activity"/>
    <property type="evidence" value="ECO:0007669"/>
    <property type="project" value="InterPro"/>
</dbReference>
<comment type="similarity">
    <text evidence="2 6">Belongs to the nematode receptor-like protein srg family.</text>
</comment>
<dbReference type="AlphaFoldDB" id="A0AAF3J3E7"/>
<comment type="subcellular location">
    <subcellularLocation>
        <location evidence="1">Membrane</location>
        <topology evidence="1">Multi-pass membrane protein</topology>
    </subcellularLocation>
</comment>
<evidence type="ECO:0000256" key="5">
    <source>
        <dbReference type="ARBA" id="ARBA00023136"/>
    </source>
</evidence>
<dbReference type="PANTHER" id="PTHR31552:SF8">
    <property type="entry name" value="SERPENTINE RECEPTOR CLASS GAMMA"/>
    <property type="match status" value="1"/>
</dbReference>
<dbReference type="WBParaSite" id="MBELARI_LOCUS13750">
    <property type="protein sequence ID" value="MBELARI_LOCUS13750"/>
    <property type="gene ID" value="MBELARI_LOCUS13750"/>
</dbReference>
<keyword evidence="4 6" id="KW-1133">Transmembrane helix</keyword>
<dbReference type="GO" id="GO:0016020">
    <property type="term" value="C:membrane"/>
    <property type="evidence" value="ECO:0007669"/>
    <property type="project" value="UniProtKB-SubCell"/>
</dbReference>
<organism evidence="7 8">
    <name type="scientific">Mesorhabditis belari</name>
    <dbReference type="NCBI Taxonomy" id="2138241"/>
    <lineage>
        <taxon>Eukaryota</taxon>
        <taxon>Metazoa</taxon>
        <taxon>Ecdysozoa</taxon>
        <taxon>Nematoda</taxon>
        <taxon>Chromadorea</taxon>
        <taxon>Rhabditida</taxon>
        <taxon>Rhabditina</taxon>
        <taxon>Rhabditomorpha</taxon>
        <taxon>Rhabditoidea</taxon>
        <taxon>Rhabditidae</taxon>
        <taxon>Mesorhabditinae</taxon>
        <taxon>Mesorhabditis</taxon>
    </lineage>
</organism>
<evidence type="ECO:0000256" key="6">
    <source>
        <dbReference type="RuleBase" id="RU280813"/>
    </source>
</evidence>
<feature type="transmembrane region" description="Helical" evidence="6">
    <location>
        <begin position="63"/>
        <end position="80"/>
    </location>
</feature>
<keyword evidence="5 6" id="KW-0472">Membrane</keyword>
<dbReference type="PANTHER" id="PTHR31552">
    <property type="entry name" value="SERPENTINE RECEPTOR CLASS GAMMA"/>
    <property type="match status" value="1"/>
</dbReference>
<keyword evidence="7" id="KW-1185">Reference proteome</keyword>
<dbReference type="Pfam" id="PF02118">
    <property type="entry name" value="Srg"/>
    <property type="match status" value="1"/>
</dbReference>
<reference evidence="8" key="1">
    <citation type="submission" date="2024-02" db="UniProtKB">
        <authorList>
            <consortium name="WormBaseParasite"/>
        </authorList>
    </citation>
    <scope>IDENTIFICATION</scope>
</reference>
<name>A0AAF3J3E7_9BILA</name>
<evidence type="ECO:0000256" key="1">
    <source>
        <dbReference type="ARBA" id="ARBA00004141"/>
    </source>
</evidence>
<dbReference type="GO" id="GO:0007606">
    <property type="term" value="P:sensory perception of chemical stimulus"/>
    <property type="evidence" value="ECO:0007669"/>
    <property type="project" value="UniProtKB-UniRule"/>
</dbReference>
<dbReference type="Proteomes" id="UP000887575">
    <property type="component" value="Unassembled WGS sequence"/>
</dbReference>
<evidence type="ECO:0000313" key="7">
    <source>
        <dbReference type="Proteomes" id="UP000887575"/>
    </source>
</evidence>
<keyword evidence="3 6" id="KW-0812">Transmembrane</keyword>
<evidence type="ECO:0000256" key="4">
    <source>
        <dbReference type="ARBA" id="ARBA00022989"/>
    </source>
</evidence>
<proteinExistence type="inferred from homology"/>
<dbReference type="InterPro" id="IPR000609">
    <property type="entry name" value="7TM_GPCR_serpentine_rcpt_Srg"/>
</dbReference>
<feature type="transmembrane region" description="Helical" evidence="6">
    <location>
        <begin position="6"/>
        <end position="27"/>
    </location>
</feature>
<comment type="caution">
    <text evidence="6">Lacks conserved residue(s) required for the propagation of feature annotation.</text>
</comment>
<feature type="transmembrane region" description="Helical" evidence="6">
    <location>
        <begin position="39"/>
        <end position="57"/>
    </location>
</feature>
<evidence type="ECO:0000256" key="3">
    <source>
        <dbReference type="ARBA" id="ARBA00022692"/>
    </source>
</evidence>
<accession>A0AAF3J3E7</accession>
<evidence type="ECO:0000313" key="8">
    <source>
        <dbReference type="WBParaSite" id="MBELARI_LOCUS13750"/>
    </source>
</evidence>
<evidence type="ECO:0000256" key="2">
    <source>
        <dbReference type="ARBA" id="ARBA00005692"/>
    </source>
</evidence>
<protein>
    <recommendedName>
        <fullName evidence="6">Serpentine receptor class gamma</fullName>
    </recommendedName>
</protein>
<sequence>MYPTMFFVYLIYGTPTFILYLRAIYVICKQRKKFSSTFYTLYTNLLIVDFAYAFDSLAISSKVYIIIGGILNTLSFLKLLQRNANVAAGSRVHEVSLFVIGVCSFLVQGICALVVDKVVSNTIKPDPTLANVITALNGDCMAFTEVYIGIACNQQLRRAILGACIVHRPKRKLRHLATFGNYDRLCVAHYVVWNCDWQYGDELDRDKWSTASWNGILPLICISSEQASTAEPTCPACPKECPTEWFYTASLQTCYKVGPGDRDYQWSDGTPWYYPNWCLPMACGRGSGAFEVAIYGKNLNP</sequence>